<dbReference type="VEuPathDB" id="FungiDB:M747DRAFT_291363"/>
<evidence type="ECO:0000256" key="1">
    <source>
        <dbReference type="SAM" id="MobiDB-lite"/>
    </source>
</evidence>
<name>A0A370CEG3_ASPNG</name>
<reference evidence="2 3" key="1">
    <citation type="submission" date="2018-07" db="EMBL/GenBank/DDBJ databases">
        <title>Section-level genome sequencing of Aspergillus section Nigri to investigate inter- and intra-species variation.</title>
        <authorList>
            <consortium name="DOE Joint Genome Institute"/>
            <person name="Vesth T.C."/>
            <person name="Nybo J.L."/>
            <person name="Theobald S."/>
            <person name="Frisvad J.C."/>
            <person name="Larsen T.O."/>
            <person name="Nielsen K.F."/>
            <person name="Hoof J.B."/>
            <person name="Brandl J."/>
            <person name="Salamov A."/>
            <person name="Riley R."/>
            <person name="Gladden J.M."/>
            <person name="Phatale P."/>
            <person name="Nielsen M.T."/>
            <person name="Lyhne E.K."/>
            <person name="Kogle M.E."/>
            <person name="Strasser K."/>
            <person name="McDonnell E."/>
            <person name="Barry K."/>
            <person name="Clum A."/>
            <person name="Chen C."/>
            <person name="Nolan M."/>
            <person name="Sandor L."/>
            <person name="Kuo A."/>
            <person name="Lipzen A."/>
            <person name="Hainaut M."/>
            <person name="Drula E."/>
            <person name="Tsang A."/>
            <person name="Magnuson J.K."/>
            <person name="Henrissat B."/>
            <person name="Wiebenga A."/>
            <person name="Simmons B.A."/>
            <person name="Makela M.R."/>
            <person name="De vries R.P."/>
            <person name="Grigoriev I.V."/>
            <person name="Mortensen U.H."/>
            <person name="Baker S.E."/>
            <person name="Andersen M.R."/>
        </authorList>
    </citation>
    <scope>NUCLEOTIDE SEQUENCE [LARGE SCALE GENOMIC DNA]</scope>
    <source>
        <strain evidence="2 3">ATCC 13496</strain>
    </source>
</reference>
<organism evidence="2 3">
    <name type="scientific">Aspergillus niger ATCC 13496</name>
    <dbReference type="NCBI Taxonomy" id="1353008"/>
    <lineage>
        <taxon>Eukaryota</taxon>
        <taxon>Fungi</taxon>
        <taxon>Dikarya</taxon>
        <taxon>Ascomycota</taxon>
        <taxon>Pezizomycotina</taxon>
        <taxon>Eurotiomycetes</taxon>
        <taxon>Eurotiomycetidae</taxon>
        <taxon>Eurotiales</taxon>
        <taxon>Aspergillaceae</taxon>
        <taxon>Aspergillus</taxon>
        <taxon>Aspergillus subgen. Circumdati</taxon>
    </lineage>
</organism>
<proteinExistence type="predicted"/>
<dbReference type="Proteomes" id="UP000253845">
    <property type="component" value="Unassembled WGS sequence"/>
</dbReference>
<dbReference type="EMBL" id="KZ851899">
    <property type="protein sequence ID" value="RDH25551.1"/>
    <property type="molecule type" value="Genomic_DNA"/>
</dbReference>
<protein>
    <submittedName>
        <fullName evidence="2">Uncharacterized protein</fullName>
    </submittedName>
</protein>
<accession>A0A370CEG3</accession>
<sequence length="71" mass="7890">MTTLGLGSGIGGRGVIRRVRSTQKQNLLKAGEEWGVHSYFATTTRKSQEAVREREGNTARYQETPQVRLAV</sequence>
<evidence type="ECO:0000313" key="2">
    <source>
        <dbReference type="EMBL" id="RDH25551.1"/>
    </source>
</evidence>
<gene>
    <name evidence="2" type="ORF">M747DRAFT_291363</name>
</gene>
<dbReference type="AlphaFoldDB" id="A0A370CEG3"/>
<evidence type="ECO:0000313" key="3">
    <source>
        <dbReference type="Proteomes" id="UP000253845"/>
    </source>
</evidence>
<feature type="compositionally biased region" description="Basic and acidic residues" evidence="1">
    <location>
        <begin position="46"/>
        <end position="57"/>
    </location>
</feature>
<feature type="region of interest" description="Disordered" evidence="1">
    <location>
        <begin position="45"/>
        <end position="71"/>
    </location>
</feature>